<dbReference type="AlphaFoldDB" id="A0A382VRF5"/>
<evidence type="ECO:0000313" key="1">
    <source>
        <dbReference type="EMBL" id="SVD49073.1"/>
    </source>
</evidence>
<sequence>MADLIIKPSTGAGNKLIIQDQTGTAVLTT</sequence>
<protein>
    <submittedName>
        <fullName evidence="1">Uncharacterized protein</fullName>
    </submittedName>
</protein>
<feature type="non-terminal residue" evidence="1">
    <location>
        <position position="29"/>
    </location>
</feature>
<gene>
    <name evidence="1" type="ORF">METZ01_LOCUS401927</name>
</gene>
<name>A0A382VRF5_9ZZZZ</name>
<dbReference type="EMBL" id="UINC01154025">
    <property type="protein sequence ID" value="SVD49073.1"/>
    <property type="molecule type" value="Genomic_DNA"/>
</dbReference>
<proteinExistence type="predicted"/>
<organism evidence="1">
    <name type="scientific">marine metagenome</name>
    <dbReference type="NCBI Taxonomy" id="408172"/>
    <lineage>
        <taxon>unclassified sequences</taxon>
        <taxon>metagenomes</taxon>
        <taxon>ecological metagenomes</taxon>
    </lineage>
</organism>
<reference evidence="1" key="1">
    <citation type="submission" date="2018-05" db="EMBL/GenBank/DDBJ databases">
        <authorList>
            <person name="Lanie J.A."/>
            <person name="Ng W.-L."/>
            <person name="Kazmierczak K.M."/>
            <person name="Andrzejewski T.M."/>
            <person name="Davidsen T.M."/>
            <person name="Wayne K.J."/>
            <person name="Tettelin H."/>
            <person name="Glass J.I."/>
            <person name="Rusch D."/>
            <person name="Podicherti R."/>
            <person name="Tsui H.-C.T."/>
            <person name="Winkler M.E."/>
        </authorList>
    </citation>
    <scope>NUCLEOTIDE SEQUENCE</scope>
</reference>
<accession>A0A382VRF5</accession>